<organism evidence="1 2">
    <name type="scientific">Streptomyces coeruleoprunus</name>
    <dbReference type="NCBI Taxonomy" id="285563"/>
    <lineage>
        <taxon>Bacteria</taxon>
        <taxon>Bacillati</taxon>
        <taxon>Actinomycetota</taxon>
        <taxon>Actinomycetes</taxon>
        <taxon>Kitasatosporales</taxon>
        <taxon>Streptomycetaceae</taxon>
        <taxon>Streptomyces</taxon>
    </lineage>
</organism>
<evidence type="ECO:0000313" key="1">
    <source>
        <dbReference type="EMBL" id="MFC5023632.1"/>
    </source>
</evidence>
<dbReference type="RefSeq" id="WP_345687948.1">
    <property type="nucleotide sequence ID" value="NZ_BAABIT010000001.1"/>
</dbReference>
<dbReference type="Proteomes" id="UP001595829">
    <property type="component" value="Unassembled WGS sequence"/>
</dbReference>
<evidence type="ECO:0000313" key="2">
    <source>
        <dbReference type="Proteomes" id="UP001595829"/>
    </source>
</evidence>
<dbReference type="Pfam" id="PF07040">
    <property type="entry name" value="DUF1326"/>
    <property type="match status" value="1"/>
</dbReference>
<gene>
    <name evidence="1" type="ORF">ACFPM3_15950</name>
</gene>
<dbReference type="EMBL" id="JBHSJD010000011">
    <property type="protein sequence ID" value="MFC5023632.1"/>
    <property type="molecule type" value="Genomic_DNA"/>
</dbReference>
<dbReference type="PIRSF" id="PIRSF033303">
    <property type="entry name" value="UCP033303"/>
    <property type="match status" value="1"/>
</dbReference>
<proteinExistence type="predicted"/>
<name>A0ABV9XJD0_9ACTN</name>
<accession>A0ABV9XJD0</accession>
<dbReference type="InterPro" id="IPR014581">
    <property type="entry name" value="UCP033303"/>
</dbReference>
<keyword evidence="2" id="KW-1185">Reference proteome</keyword>
<reference evidence="2" key="1">
    <citation type="journal article" date="2019" name="Int. J. Syst. Evol. Microbiol.">
        <title>The Global Catalogue of Microorganisms (GCM) 10K type strain sequencing project: providing services to taxonomists for standard genome sequencing and annotation.</title>
        <authorList>
            <consortium name="The Broad Institute Genomics Platform"/>
            <consortium name="The Broad Institute Genome Sequencing Center for Infectious Disease"/>
            <person name="Wu L."/>
            <person name="Ma J."/>
        </authorList>
    </citation>
    <scope>NUCLEOTIDE SEQUENCE [LARGE SCALE GENOMIC DNA]</scope>
    <source>
        <strain evidence="2">CGMCC 4.1648</strain>
    </source>
</reference>
<comment type="caution">
    <text evidence="1">The sequence shown here is derived from an EMBL/GenBank/DDBJ whole genome shotgun (WGS) entry which is preliminary data.</text>
</comment>
<dbReference type="InterPro" id="IPR009758">
    <property type="entry name" value="DUF1326"/>
</dbReference>
<protein>
    <submittedName>
        <fullName evidence="1">DUF1326 domain-containing protein</fullName>
    </submittedName>
</protein>
<sequence>MTDTTTETTATRWHLAGDWFDVCKCSIPCPCTFAQPPSEGDCDGVLVWHIRDGSYGDVRLDGLNVLMLGSFTGSVWERKHSDPYAAVFLDERADQEQRDALGAIFGGAAGGWPQQFGEIFGAEMRGMDVAPIDVVIDDDLGSWSAEIPGRVSARAEALTGPTTGEGNRVQVHNAPGAEVGPGQVATWGRATTDRADAFGFRWDRSGKSSKHFPFDWSGPD</sequence>